<dbReference type="InterPro" id="IPR002052">
    <property type="entry name" value="DNA_methylase_N6_adenine_CS"/>
</dbReference>
<keyword evidence="5" id="KW-0949">S-adenosyl-L-methionine</keyword>
<dbReference type="Pfam" id="PF02926">
    <property type="entry name" value="THUMP"/>
    <property type="match status" value="1"/>
</dbReference>
<feature type="region of interest" description="Disordered" evidence="7">
    <location>
        <begin position="368"/>
        <end position="441"/>
    </location>
</feature>
<dbReference type="Gene3D" id="3.40.50.150">
    <property type="entry name" value="Vaccinia Virus protein VP39"/>
    <property type="match status" value="2"/>
</dbReference>
<reference evidence="9 10" key="1">
    <citation type="submission" date="2019-02" db="EMBL/GenBank/DDBJ databases">
        <title>Deep-cultivation of Planctomycetes and their phenomic and genomic characterization uncovers novel biology.</title>
        <authorList>
            <person name="Wiegand S."/>
            <person name="Jogler M."/>
            <person name="Boedeker C."/>
            <person name="Pinto D."/>
            <person name="Vollmers J."/>
            <person name="Rivas-Marin E."/>
            <person name="Kohn T."/>
            <person name="Peeters S.H."/>
            <person name="Heuer A."/>
            <person name="Rast P."/>
            <person name="Oberbeckmann S."/>
            <person name="Bunk B."/>
            <person name="Jeske O."/>
            <person name="Meyerdierks A."/>
            <person name="Storesund J.E."/>
            <person name="Kallscheuer N."/>
            <person name="Luecker S."/>
            <person name="Lage O.M."/>
            <person name="Pohl T."/>
            <person name="Merkel B.J."/>
            <person name="Hornburger P."/>
            <person name="Mueller R.-W."/>
            <person name="Bruemmer F."/>
            <person name="Labrenz M."/>
            <person name="Spormann A.M."/>
            <person name="Op den Camp H."/>
            <person name="Overmann J."/>
            <person name="Amann R."/>
            <person name="Jetten M.S.M."/>
            <person name="Mascher T."/>
            <person name="Medema M.H."/>
            <person name="Devos D.P."/>
            <person name="Kaster A.-K."/>
            <person name="Ovreas L."/>
            <person name="Rohde M."/>
            <person name="Galperin M.Y."/>
            <person name="Jogler C."/>
        </authorList>
    </citation>
    <scope>NUCLEOTIDE SEQUENCE [LARGE SCALE GENOMIC DNA]</scope>
    <source>
        <strain evidence="9 10">HG15A2</strain>
    </source>
</reference>
<dbReference type="GO" id="GO:0003723">
    <property type="term" value="F:RNA binding"/>
    <property type="evidence" value="ECO:0007669"/>
    <property type="project" value="UniProtKB-UniRule"/>
</dbReference>
<keyword evidence="6" id="KW-0694">RNA-binding</keyword>
<feature type="domain" description="THUMP" evidence="8">
    <location>
        <begin position="42"/>
        <end position="151"/>
    </location>
</feature>
<keyword evidence="1" id="KW-0963">Cytoplasm</keyword>
<dbReference type="Proteomes" id="UP000319852">
    <property type="component" value="Chromosome"/>
</dbReference>
<keyword evidence="3 9" id="KW-0489">Methyltransferase</keyword>
<accession>A0A517MUL4</accession>
<dbReference type="KEGG" id="amob:HG15A2_18490"/>
<dbReference type="CDD" id="cd11715">
    <property type="entry name" value="THUMP_AdoMetMT"/>
    <property type="match status" value="1"/>
</dbReference>
<evidence type="ECO:0000313" key="10">
    <source>
        <dbReference type="Proteomes" id="UP000319852"/>
    </source>
</evidence>
<dbReference type="EMBL" id="CP036263">
    <property type="protein sequence ID" value="QDS98568.1"/>
    <property type="molecule type" value="Genomic_DNA"/>
</dbReference>
<dbReference type="InterPro" id="IPR004114">
    <property type="entry name" value="THUMP_dom"/>
</dbReference>
<dbReference type="CDD" id="cd02440">
    <property type="entry name" value="AdoMet_MTases"/>
    <property type="match status" value="1"/>
</dbReference>
<dbReference type="Gene3D" id="3.30.2130.30">
    <property type="match status" value="1"/>
</dbReference>
<keyword evidence="10" id="KW-1185">Reference proteome</keyword>
<dbReference type="InterPro" id="IPR000241">
    <property type="entry name" value="RlmKL-like_Mtase"/>
</dbReference>
<dbReference type="NCBIfam" id="NF008748">
    <property type="entry name" value="PRK11783.1"/>
    <property type="match status" value="1"/>
</dbReference>
<dbReference type="Pfam" id="PF10672">
    <property type="entry name" value="Methyltrans_SAM"/>
    <property type="match status" value="1"/>
</dbReference>
<dbReference type="PIRSF" id="PIRSF037618">
    <property type="entry name" value="RNA_Mtase_bacteria_prd"/>
    <property type="match status" value="1"/>
</dbReference>
<dbReference type="Pfam" id="PF22020">
    <property type="entry name" value="RlmL_1st"/>
    <property type="match status" value="1"/>
</dbReference>
<dbReference type="InterPro" id="IPR017244">
    <property type="entry name" value="23SrRNA_methyltr_KL"/>
</dbReference>
<dbReference type="GO" id="GO:0008990">
    <property type="term" value="F:rRNA (guanine-N2-)-methyltransferase activity"/>
    <property type="evidence" value="ECO:0007669"/>
    <property type="project" value="InterPro"/>
</dbReference>
<dbReference type="InterPro" id="IPR053943">
    <property type="entry name" value="RlmKL-like_Mtase_CS"/>
</dbReference>
<proteinExistence type="predicted"/>
<feature type="compositionally biased region" description="Basic and acidic residues" evidence="7">
    <location>
        <begin position="395"/>
        <end position="426"/>
    </location>
</feature>
<dbReference type="GO" id="GO:0005737">
    <property type="term" value="C:cytoplasm"/>
    <property type="evidence" value="ECO:0007669"/>
    <property type="project" value="InterPro"/>
</dbReference>
<dbReference type="SMART" id="SM00981">
    <property type="entry name" value="THUMP"/>
    <property type="match status" value="1"/>
</dbReference>
<name>A0A517MUL4_9BACT</name>
<dbReference type="OrthoDB" id="9809404at2"/>
<dbReference type="InterPro" id="IPR029063">
    <property type="entry name" value="SAM-dependent_MTases_sf"/>
</dbReference>
<dbReference type="InterPro" id="IPR054170">
    <property type="entry name" value="RlmL_1st"/>
</dbReference>
<dbReference type="PANTHER" id="PTHR47313:SF1">
    <property type="entry name" value="RIBOSOMAL RNA LARGE SUBUNIT METHYLTRANSFERASE K_L"/>
    <property type="match status" value="1"/>
</dbReference>
<keyword evidence="2" id="KW-0698">rRNA processing</keyword>
<dbReference type="GO" id="GO:0070043">
    <property type="term" value="F:rRNA (guanine-N7-)-methyltransferase activity"/>
    <property type="evidence" value="ECO:0007669"/>
    <property type="project" value="TreeGrafter"/>
</dbReference>
<keyword evidence="4 9" id="KW-0808">Transferase</keyword>
<evidence type="ECO:0000313" key="9">
    <source>
        <dbReference type="EMBL" id="QDS98568.1"/>
    </source>
</evidence>
<dbReference type="AlphaFoldDB" id="A0A517MUL4"/>
<dbReference type="Gene3D" id="3.30.750.80">
    <property type="entry name" value="RNA methyltransferase domain (HRMD) like"/>
    <property type="match status" value="1"/>
</dbReference>
<evidence type="ECO:0000256" key="4">
    <source>
        <dbReference type="ARBA" id="ARBA00022679"/>
    </source>
</evidence>
<dbReference type="SUPFAM" id="SSF53335">
    <property type="entry name" value="S-adenosyl-L-methionine-dependent methyltransferases"/>
    <property type="match status" value="2"/>
</dbReference>
<evidence type="ECO:0000256" key="1">
    <source>
        <dbReference type="ARBA" id="ARBA00022490"/>
    </source>
</evidence>
<evidence type="ECO:0000256" key="7">
    <source>
        <dbReference type="SAM" id="MobiDB-lite"/>
    </source>
</evidence>
<dbReference type="PROSITE" id="PS01261">
    <property type="entry name" value="UPF0020"/>
    <property type="match status" value="1"/>
</dbReference>
<evidence type="ECO:0000256" key="5">
    <source>
        <dbReference type="ARBA" id="ARBA00022691"/>
    </source>
</evidence>
<dbReference type="PANTHER" id="PTHR47313">
    <property type="entry name" value="RIBOSOMAL RNA LARGE SUBUNIT METHYLTRANSFERASE K/L"/>
    <property type="match status" value="1"/>
</dbReference>
<evidence type="ECO:0000259" key="8">
    <source>
        <dbReference type="PROSITE" id="PS51165"/>
    </source>
</evidence>
<evidence type="ECO:0000256" key="6">
    <source>
        <dbReference type="PROSITE-ProRule" id="PRU00529"/>
    </source>
</evidence>
<evidence type="ECO:0000256" key="2">
    <source>
        <dbReference type="ARBA" id="ARBA00022552"/>
    </source>
</evidence>
<protein>
    <submittedName>
        <fullName evidence="9">Ribosomal RNA large subunit methyltransferase K/L</fullName>
    </submittedName>
</protein>
<dbReference type="InterPro" id="IPR019614">
    <property type="entry name" value="SAM-dep_methyl-trfase"/>
</dbReference>
<evidence type="ECO:0000256" key="3">
    <source>
        <dbReference type="ARBA" id="ARBA00022603"/>
    </source>
</evidence>
<dbReference type="PROSITE" id="PS00092">
    <property type="entry name" value="N6_MTASE"/>
    <property type="match status" value="1"/>
</dbReference>
<organism evidence="9 10">
    <name type="scientific">Adhaeretor mobilis</name>
    <dbReference type="NCBI Taxonomy" id="1930276"/>
    <lineage>
        <taxon>Bacteria</taxon>
        <taxon>Pseudomonadati</taxon>
        <taxon>Planctomycetota</taxon>
        <taxon>Planctomycetia</taxon>
        <taxon>Pirellulales</taxon>
        <taxon>Lacipirellulaceae</taxon>
        <taxon>Adhaeretor</taxon>
    </lineage>
</organism>
<dbReference type="PROSITE" id="PS51165">
    <property type="entry name" value="THUMP"/>
    <property type="match status" value="1"/>
</dbReference>
<sequence length="759" mass="85815">MNLIATAAFGLEAIVVRELKALGYEAKVIRPGRIGFQGDASAIARANLWLRCSDRVLVELANFPAADFDALFDQTKALDWETWMTADAEIPVRGRSRKSQLTSVPAVQRTVKKAIVERLQSQYGSELPETGPSVPVEISIVEDQASLDMDTTGHGLHRRGYRKLAAEAQLRETLAAALVQLSFWKPGRPLVDPFCGTGTIVIEAAMQGRNLAPGRNRDFLAEQWPAISGEVWKVSREEAADLALPNLEETIIGWDKNAEVLSLARYHAEQAGVAGDIHFQQAEFIDLTSKRDYGCLITNPPYGERMGWDDEIEALYESMPEVFRRLKTWSHYVLTSRSDFEKLLGQKADRRRKLFNAQIECTYYQFYGPRPPRDGSATPETSSGEDASESVGRSPRVDQDVGEEVGRDANADQTSHELRHEAEEARTPPSQPAPAFGGLPPEAKRQAEEFANRLKKRARHLRRWPKQRGIGCYRLYERDIPEIPLVVDRYEDALHMAEFERPHERTPAEHADWLDLMAKTASKALEIERSQVFMKHRARQRGTDQYQRVGNHSFIKTVEEAGLKFKVNLSDFLDTGLFLDHRVTRSMVREQAEGKRFLNLFAYTGSFSVYAAAGGALETVTVDLSQNYLDWAAENMQLNDFTGPQHQFVAEDTLEFLDQTIARGDEERFGLVVVDPPTFSNSKRLDRDWDVQRDHVELLQKTIAVTSPGGVIYFSTNSRRFKFDAAAVEGATSREISKQTVPEDFRNRRIHRCWRIVKG</sequence>
<gene>
    <name evidence="9" type="primary">rlmL</name>
    <name evidence="9" type="ORF">HG15A2_18490</name>
</gene>
<dbReference type="Pfam" id="PF01170">
    <property type="entry name" value="UPF0020"/>
    <property type="match status" value="1"/>
</dbReference>
<dbReference type="RefSeq" id="WP_145059757.1">
    <property type="nucleotide sequence ID" value="NZ_CP036263.1"/>
</dbReference>